<dbReference type="PATRIC" id="fig|43658.5.peg.784"/>
<name>A0A0F4QWT8_9GAMM</name>
<evidence type="ECO:0000313" key="2">
    <source>
        <dbReference type="EMBL" id="KJZ12181.1"/>
    </source>
</evidence>
<feature type="domain" description="Glycosyltransferase 2-like" evidence="1">
    <location>
        <begin position="13"/>
        <end position="125"/>
    </location>
</feature>
<dbReference type="OrthoDB" id="9802649at2"/>
<dbReference type="PANTHER" id="PTHR43685:SF11">
    <property type="entry name" value="GLYCOSYLTRANSFERASE TAGX-RELATED"/>
    <property type="match status" value="1"/>
</dbReference>
<organism evidence="2 3">
    <name type="scientific">Pseudoalteromonas rubra</name>
    <dbReference type="NCBI Taxonomy" id="43658"/>
    <lineage>
        <taxon>Bacteria</taxon>
        <taxon>Pseudomonadati</taxon>
        <taxon>Pseudomonadota</taxon>
        <taxon>Gammaproteobacteria</taxon>
        <taxon>Alteromonadales</taxon>
        <taxon>Pseudoalteromonadaceae</taxon>
        <taxon>Pseudoalteromonas</taxon>
    </lineage>
</organism>
<dbReference type="Proteomes" id="UP000033452">
    <property type="component" value="Unassembled WGS sequence"/>
</dbReference>
<dbReference type="InterPro" id="IPR050834">
    <property type="entry name" value="Glycosyltransf_2"/>
</dbReference>
<accession>A0A0F4QWT8</accession>
<dbReference type="PANTHER" id="PTHR43685">
    <property type="entry name" value="GLYCOSYLTRANSFERASE"/>
    <property type="match status" value="1"/>
</dbReference>
<reference evidence="2 3" key="1">
    <citation type="journal article" date="2015" name="BMC Genomics">
        <title>Genome mining reveals unlocked bioactive potential of marine Gram-negative bacteria.</title>
        <authorList>
            <person name="Machado H."/>
            <person name="Sonnenschein E.C."/>
            <person name="Melchiorsen J."/>
            <person name="Gram L."/>
        </authorList>
    </citation>
    <scope>NUCLEOTIDE SEQUENCE [LARGE SCALE GENOMIC DNA]</scope>
    <source>
        <strain evidence="2 3">S2471</strain>
    </source>
</reference>
<dbReference type="Pfam" id="PF00535">
    <property type="entry name" value="Glycos_transf_2"/>
    <property type="match status" value="1"/>
</dbReference>
<gene>
    <name evidence="2" type="ORF">TW77_03735</name>
</gene>
<dbReference type="RefSeq" id="WP_046003617.1">
    <property type="nucleotide sequence ID" value="NZ_JXYA01000006.1"/>
</dbReference>
<comment type="caution">
    <text evidence="2">The sequence shown here is derived from an EMBL/GenBank/DDBJ whole genome shotgun (WGS) entry which is preliminary data.</text>
</comment>
<dbReference type="GO" id="GO:0016740">
    <property type="term" value="F:transferase activity"/>
    <property type="evidence" value="ECO:0007669"/>
    <property type="project" value="UniProtKB-KW"/>
</dbReference>
<proteinExistence type="predicted"/>
<sequence length="340" mass="38856">MTNYVINSKPVVSIVIPMYNVEKYIDKCICSVLNQTYHNFEVICVDDGCSDNTLNYLRDYKDHRIHIIRQQNRGLSGARNTGIRNARGVYIALLDADDYWAVDKLEKHIAHLNRNPHVDVSYCPSLFVDDDNKQLGIGQFPKLDNIDAKTIFCRNPVGNGSAPVIRAAALEKVAFHDETRSWRQYFDENLRQSEDIEMWLRLALYSDAVFAGIPEPLTFYRVNASGLSANLQKQYQSWESAVNKHRRSHAQFFKQCGSLARAYQLRYLSRRAVQSRNTAAALKLIHKALFTDIRILLEEPGRTALTWCCALTSLLPKSLYDRAEKLAMRTLGQANKHPTS</sequence>
<keyword evidence="2" id="KW-0808">Transferase</keyword>
<dbReference type="SUPFAM" id="SSF53448">
    <property type="entry name" value="Nucleotide-diphospho-sugar transferases"/>
    <property type="match status" value="1"/>
</dbReference>
<evidence type="ECO:0000313" key="3">
    <source>
        <dbReference type="Proteomes" id="UP000033452"/>
    </source>
</evidence>
<dbReference type="EMBL" id="JXYA01000006">
    <property type="protein sequence ID" value="KJZ12181.1"/>
    <property type="molecule type" value="Genomic_DNA"/>
</dbReference>
<dbReference type="Gene3D" id="3.90.550.10">
    <property type="entry name" value="Spore Coat Polysaccharide Biosynthesis Protein SpsA, Chain A"/>
    <property type="match status" value="1"/>
</dbReference>
<dbReference type="CDD" id="cd00761">
    <property type="entry name" value="Glyco_tranf_GTA_type"/>
    <property type="match status" value="1"/>
</dbReference>
<dbReference type="InterPro" id="IPR029044">
    <property type="entry name" value="Nucleotide-diphossugar_trans"/>
</dbReference>
<dbReference type="AlphaFoldDB" id="A0A0F4QWT8"/>
<keyword evidence="3" id="KW-1185">Reference proteome</keyword>
<protein>
    <submittedName>
        <fullName evidence="2">Glucosyl transferase</fullName>
    </submittedName>
</protein>
<evidence type="ECO:0000259" key="1">
    <source>
        <dbReference type="Pfam" id="PF00535"/>
    </source>
</evidence>
<dbReference type="InterPro" id="IPR001173">
    <property type="entry name" value="Glyco_trans_2-like"/>
</dbReference>